<proteinExistence type="inferred from homology"/>
<dbReference type="InterPro" id="IPR034598">
    <property type="entry name" value="GlucD-like"/>
</dbReference>
<evidence type="ECO:0000256" key="4">
    <source>
        <dbReference type="ARBA" id="ARBA00009938"/>
    </source>
</evidence>
<dbReference type="InterPro" id="IPR034593">
    <property type="entry name" value="DgoD-like"/>
</dbReference>
<comment type="caution">
    <text evidence="10">The sequence shown here is derived from an EMBL/GenBank/DDBJ whole genome shotgun (WGS) entry which is preliminary data.</text>
</comment>
<dbReference type="EC" id="4.2.1.40" evidence="5"/>
<evidence type="ECO:0000256" key="2">
    <source>
        <dbReference type="ARBA" id="ARBA00001946"/>
    </source>
</evidence>
<evidence type="ECO:0000256" key="1">
    <source>
        <dbReference type="ARBA" id="ARBA00001426"/>
    </source>
</evidence>
<dbReference type="InterPro" id="IPR029065">
    <property type="entry name" value="Enolase_C-like"/>
</dbReference>
<dbReference type="EMBL" id="JAVRFJ010000035">
    <property type="protein sequence ID" value="MDT0572102.1"/>
    <property type="molecule type" value="Genomic_DNA"/>
</dbReference>
<evidence type="ECO:0000313" key="10">
    <source>
        <dbReference type="EMBL" id="MDT0572102.1"/>
    </source>
</evidence>
<evidence type="ECO:0000256" key="8">
    <source>
        <dbReference type="ARBA" id="ARBA00023239"/>
    </source>
</evidence>
<evidence type="ECO:0000256" key="6">
    <source>
        <dbReference type="ARBA" id="ARBA00022723"/>
    </source>
</evidence>
<gene>
    <name evidence="10" type="ORF">RM704_32385</name>
</gene>
<dbReference type="RefSeq" id="WP_052146289.1">
    <property type="nucleotide sequence ID" value="NZ_JAVRFJ010000035.1"/>
</dbReference>
<keyword evidence="8" id="KW-0456">Lyase</keyword>
<comment type="pathway">
    <text evidence="3">Carbohydrate acid metabolism; D-glucarate degradation; 2,5-dioxopentanoate from D-glucarate: step 1/2.</text>
</comment>
<dbReference type="Gene3D" id="3.30.390.10">
    <property type="entry name" value="Enolase-like, N-terminal domain"/>
    <property type="match status" value="1"/>
</dbReference>
<dbReference type="InterPro" id="IPR013341">
    <property type="entry name" value="Mandelate_racemase_N_dom"/>
</dbReference>
<dbReference type="SUPFAM" id="SSF54826">
    <property type="entry name" value="Enolase N-terminal domain-like"/>
    <property type="match status" value="1"/>
</dbReference>
<dbReference type="SUPFAM" id="SSF51604">
    <property type="entry name" value="Enolase C-terminal domain-like"/>
    <property type="match status" value="1"/>
</dbReference>
<dbReference type="SMART" id="SM00922">
    <property type="entry name" value="MR_MLE"/>
    <property type="match status" value="1"/>
</dbReference>
<dbReference type="Proteomes" id="UP001180737">
    <property type="component" value="Unassembled WGS sequence"/>
</dbReference>
<dbReference type="SFLD" id="SFLDS00001">
    <property type="entry name" value="Enolase"/>
    <property type="match status" value="1"/>
</dbReference>
<keyword evidence="6" id="KW-0479">Metal-binding</keyword>
<organism evidence="10 11">
    <name type="scientific">Streptomyces gottesmaniae</name>
    <dbReference type="NCBI Taxonomy" id="3075518"/>
    <lineage>
        <taxon>Bacteria</taxon>
        <taxon>Bacillati</taxon>
        <taxon>Actinomycetota</taxon>
        <taxon>Actinomycetes</taxon>
        <taxon>Kitasatosporales</taxon>
        <taxon>Streptomycetaceae</taxon>
        <taxon>Streptomyces</taxon>
    </lineage>
</organism>
<evidence type="ECO:0000256" key="7">
    <source>
        <dbReference type="ARBA" id="ARBA00022842"/>
    </source>
</evidence>
<evidence type="ECO:0000259" key="9">
    <source>
        <dbReference type="SMART" id="SM00922"/>
    </source>
</evidence>
<evidence type="ECO:0000256" key="3">
    <source>
        <dbReference type="ARBA" id="ARBA00005183"/>
    </source>
</evidence>
<keyword evidence="11" id="KW-1185">Reference proteome</keyword>
<evidence type="ECO:0000256" key="5">
    <source>
        <dbReference type="ARBA" id="ARBA00011973"/>
    </source>
</evidence>
<dbReference type="PANTHER" id="PTHR48080">
    <property type="entry name" value="D-GALACTONATE DEHYDRATASE-RELATED"/>
    <property type="match status" value="1"/>
</dbReference>
<sequence>MTTTARRSRSVTEIRDLTITEVRLTPILVADPPLLNTQGVHQPYTPRLIVEVVTADGTTGVGETYGDTKYLELARPFARKLVGRRVSDLNGLFVLADEVAVDGSRVSGQVDVGGLRGVQTADKLRLSVVSGFEVACLDALGKALGLPVHALLGGKVRDTVEYSAYLFYKWADHPEGVVSERDDWGAAMDPAGVVEQARRFKERYGFTSFKLKGGVFPPDEEIAAIRALAGAFPGHPLRLDPNGAWSVATSLKVADALGDVLEYLEDPTLGTPAMAEVAARTSVPLATNMCVTTFAEIEEAFGQGAVQVVLSDHHYWGGLRNTRELAAICRTFGVGVSMHSNTHLGISLAAMTHVASTVPGLHHACDSHYPWQSEDVLTSRLTFEDGAVRVSDAPGLGVELDRDRLEFLHRRWVDDDGSLRDRDDAAAMRVAEPGWVTPTVPRW</sequence>
<keyword evidence="7" id="KW-0460">Magnesium</keyword>
<dbReference type="CDD" id="cd03323">
    <property type="entry name" value="D-glucarate_dehydratase"/>
    <property type="match status" value="1"/>
</dbReference>
<reference evidence="10" key="1">
    <citation type="submission" date="2024-05" db="EMBL/GenBank/DDBJ databases">
        <title>30 novel species of actinomycetes from the DSMZ collection.</title>
        <authorList>
            <person name="Nouioui I."/>
        </authorList>
    </citation>
    <scope>NUCLEOTIDE SEQUENCE</scope>
    <source>
        <strain evidence="10">DSM 3412</strain>
    </source>
</reference>
<dbReference type="PANTHER" id="PTHR48080:SF4">
    <property type="entry name" value="GLUCARATE DEHYDRATASE"/>
    <property type="match status" value="1"/>
</dbReference>
<feature type="domain" description="Mandelate racemase/muconate lactonizing enzyme C-terminal" evidence="9">
    <location>
        <begin position="190"/>
        <end position="284"/>
    </location>
</feature>
<dbReference type="InterPro" id="IPR013342">
    <property type="entry name" value="Mandelate_racemase_C"/>
</dbReference>
<dbReference type="InterPro" id="IPR036849">
    <property type="entry name" value="Enolase-like_C_sf"/>
</dbReference>
<comment type="catalytic activity">
    <reaction evidence="1">
        <text>D-glucarate = 5-dehydro-4-deoxy-D-glucarate + H2O</text>
        <dbReference type="Rhea" id="RHEA:14573"/>
        <dbReference type="ChEBI" id="CHEBI:15377"/>
        <dbReference type="ChEBI" id="CHEBI:30612"/>
        <dbReference type="ChEBI" id="CHEBI:42819"/>
        <dbReference type="EC" id="4.2.1.40"/>
    </reaction>
</comment>
<dbReference type="Pfam" id="PF02746">
    <property type="entry name" value="MR_MLE_N"/>
    <property type="match status" value="1"/>
</dbReference>
<dbReference type="Gene3D" id="3.20.20.120">
    <property type="entry name" value="Enolase-like C-terminal domain"/>
    <property type="match status" value="1"/>
</dbReference>
<dbReference type="InterPro" id="IPR029017">
    <property type="entry name" value="Enolase-like_N"/>
</dbReference>
<dbReference type="SFLD" id="SFLDG00055">
    <property type="entry name" value="glucarate_dehydratase"/>
    <property type="match status" value="1"/>
</dbReference>
<accession>A0ABU2Z9L7</accession>
<name>A0ABU2Z9L7_9ACTN</name>
<evidence type="ECO:0000313" key="11">
    <source>
        <dbReference type="Proteomes" id="UP001180737"/>
    </source>
</evidence>
<dbReference type="Pfam" id="PF13378">
    <property type="entry name" value="MR_MLE_C"/>
    <property type="match status" value="1"/>
</dbReference>
<comment type="similarity">
    <text evidence="4">Belongs to the mandelate racemase/muconate lactonizing enzyme family. GlucD subfamily.</text>
</comment>
<protein>
    <recommendedName>
        <fullName evidence="5">glucarate dehydratase</fullName>
        <ecNumber evidence="5">4.2.1.40</ecNumber>
    </recommendedName>
</protein>
<comment type="cofactor">
    <cofactor evidence="2">
        <name>Mg(2+)</name>
        <dbReference type="ChEBI" id="CHEBI:18420"/>
    </cofactor>
</comment>